<dbReference type="InterPro" id="IPR008138">
    <property type="entry name" value="SapB_2"/>
</dbReference>
<evidence type="ECO:0000256" key="2">
    <source>
        <dbReference type="SAM" id="Phobius"/>
    </source>
</evidence>
<keyword evidence="1" id="KW-1015">Disulfide bond</keyword>
<organism evidence="5">
    <name type="scientific">Caenorhabditis remanei</name>
    <name type="common">Caenorhabditis vulgaris</name>
    <dbReference type="NCBI Taxonomy" id="31234"/>
    <lineage>
        <taxon>Eukaryota</taxon>
        <taxon>Metazoa</taxon>
        <taxon>Ecdysozoa</taxon>
        <taxon>Nematoda</taxon>
        <taxon>Chromadorea</taxon>
        <taxon>Rhabditida</taxon>
        <taxon>Rhabditina</taxon>
        <taxon>Rhabditomorpha</taxon>
        <taxon>Rhabditoidea</taxon>
        <taxon>Rhabditidae</taxon>
        <taxon>Peloderinae</taxon>
        <taxon>Caenorhabditis</taxon>
    </lineage>
</organism>
<gene>
    <name evidence="4" type="primary">Cre-spp-23</name>
    <name evidence="4" type="ORF">CRE_03945</name>
</gene>
<dbReference type="SMART" id="SM00741">
    <property type="entry name" value="SapB"/>
    <property type="match status" value="1"/>
</dbReference>
<dbReference type="SUPFAM" id="SSF47862">
    <property type="entry name" value="Saposin"/>
    <property type="match status" value="1"/>
</dbReference>
<dbReference type="KEGG" id="crq:GCK72_001100"/>
<dbReference type="Gene3D" id="1.10.225.10">
    <property type="entry name" value="Saposin-like"/>
    <property type="match status" value="1"/>
</dbReference>
<protein>
    <submittedName>
        <fullName evidence="4">CRE-SPP-23 protein</fullName>
    </submittedName>
</protein>
<dbReference type="CTD" id="9801966"/>
<evidence type="ECO:0000313" key="4">
    <source>
        <dbReference type="EMBL" id="EFO84935.1"/>
    </source>
</evidence>
<evidence type="ECO:0000313" key="5">
    <source>
        <dbReference type="Proteomes" id="UP000008281"/>
    </source>
</evidence>
<name>E3LY03_CAERE</name>
<evidence type="ECO:0000259" key="3">
    <source>
        <dbReference type="PROSITE" id="PS50015"/>
    </source>
</evidence>
<dbReference type="STRING" id="31234.E3LY03"/>
<dbReference type="OMA" id="QSCEEYG"/>
<sequence>MKFGKNSLSVFIWHLEFFVKKIIQVIFFFRVEVLESYLSLLPFPFFSIFIKNPQFQPPAMYRTAVLLLVLLSTSTVLSFVAPPSQATLACITCIATVKGLEPRVLAEGDDVAKHEVEALCLKEAPTPAAEKSCEEYGDDEIEVIISLIKQDVPPKTICQQLKKC</sequence>
<dbReference type="eggNOG" id="ENOG502TI6X">
    <property type="taxonomic scope" value="Eukaryota"/>
</dbReference>
<dbReference type="InterPro" id="IPR011001">
    <property type="entry name" value="Saposin-like"/>
</dbReference>
<dbReference type="GeneID" id="9801966"/>
<dbReference type="FunCoup" id="E3LY03">
    <property type="interactions" value="151"/>
</dbReference>
<dbReference type="RefSeq" id="XP_003111435.2">
    <property type="nucleotide sequence ID" value="XM_003111387.2"/>
</dbReference>
<dbReference type="InterPro" id="IPR008139">
    <property type="entry name" value="SaposinB_dom"/>
</dbReference>
<feature type="transmembrane region" description="Helical" evidence="2">
    <location>
        <begin position="61"/>
        <end position="81"/>
    </location>
</feature>
<keyword evidence="2" id="KW-0472">Membrane</keyword>
<dbReference type="PROSITE" id="PS50015">
    <property type="entry name" value="SAP_B"/>
    <property type="match status" value="1"/>
</dbReference>
<dbReference type="OrthoDB" id="5777298at2759"/>
<keyword evidence="2" id="KW-1133">Transmembrane helix</keyword>
<dbReference type="EMBL" id="DS268418">
    <property type="protein sequence ID" value="EFO84935.1"/>
    <property type="molecule type" value="Genomic_DNA"/>
</dbReference>
<dbReference type="Pfam" id="PF03489">
    <property type="entry name" value="SapB_2"/>
    <property type="match status" value="1"/>
</dbReference>
<dbReference type="Proteomes" id="UP000008281">
    <property type="component" value="Unassembled WGS sequence"/>
</dbReference>
<dbReference type="InParanoid" id="E3LY03"/>
<feature type="transmembrane region" description="Helical" evidence="2">
    <location>
        <begin position="22"/>
        <end position="49"/>
    </location>
</feature>
<feature type="domain" description="Saposin B-type" evidence="3">
    <location>
        <begin position="86"/>
        <end position="164"/>
    </location>
</feature>
<accession>E3LY03</accession>
<keyword evidence="5" id="KW-1185">Reference proteome</keyword>
<dbReference type="AlphaFoldDB" id="E3LY03"/>
<reference evidence="4" key="1">
    <citation type="submission" date="2007-07" db="EMBL/GenBank/DDBJ databases">
        <title>PCAP assembly of the Caenorhabditis remanei genome.</title>
        <authorList>
            <consortium name="The Caenorhabditis remanei Sequencing Consortium"/>
            <person name="Wilson R.K."/>
        </authorList>
    </citation>
    <scope>NUCLEOTIDE SEQUENCE [LARGE SCALE GENOMIC DNA]</scope>
    <source>
        <strain evidence="4">PB4641</strain>
    </source>
</reference>
<keyword evidence="2" id="KW-0812">Transmembrane</keyword>
<proteinExistence type="predicted"/>
<evidence type="ECO:0000256" key="1">
    <source>
        <dbReference type="ARBA" id="ARBA00023157"/>
    </source>
</evidence>
<dbReference type="HOGENOM" id="CLU_1620568_0_0_1"/>